<feature type="region of interest" description="Disordered" evidence="3">
    <location>
        <begin position="1"/>
        <end position="45"/>
    </location>
</feature>
<comment type="caution">
    <text evidence="4">The sequence shown here is derived from an EMBL/GenBank/DDBJ whole genome shotgun (WGS) entry which is preliminary data.</text>
</comment>
<name>A0A1L9NR82_9RHOB</name>
<reference evidence="4 5" key="1">
    <citation type="submission" date="2016-10" db="EMBL/GenBank/DDBJ databases">
        <title>Genome sequence of Planktotalea frisia SH6-1.</title>
        <authorList>
            <person name="Poehlein A."/>
            <person name="Bakenhus I."/>
            <person name="Voget S."/>
            <person name="Brinkhoff T."/>
            <person name="Simon M."/>
        </authorList>
    </citation>
    <scope>NUCLEOTIDE SEQUENCE [LARGE SCALE GENOMIC DNA]</scope>
    <source>
        <strain evidence="4 5">SH6-1</strain>
    </source>
</reference>
<dbReference type="GO" id="GO:0003677">
    <property type="term" value="F:DNA binding"/>
    <property type="evidence" value="ECO:0007669"/>
    <property type="project" value="UniProtKB-KW"/>
</dbReference>
<dbReference type="Proteomes" id="UP000184514">
    <property type="component" value="Unassembled WGS sequence"/>
</dbReference>
<organism evidence="4 5">
    <name type="scientific">Planktotalea frisia</name>
    <dbReference type="NCBI Taxonomy" id="696762"/>
    <lineage>
        <taxon>Bacteria</taxon>
        <taxon>Pseudomonadati</taxon>
        <taxon>Pseudomonadota</taxon>
        <taxon>Alphaproteobacteria</taxon>
        <taxon>Rhodobacterales</taxon>
        <taxon>Paracoccaceae</taxon>
        <taxon>Planktotalea</taxon>
    </lineage>
</organism>
<dbReference type="AlphaFoldDB" id="A0A1L9NR82"/>
<dbReference type="EMBL" id="MLCB01000216">
    <property type="protein sequence ID" value="OJI91808.1"/>
    <property type="molecule type" value="Genomic_DNA"/>
</dbReference>
<dbReference type="InterPro" id="IPR000119">
    <property type="entry name" value="Hist_DNA-bd"/>
</dbReference>
<dbReference type="OrthoDB" id="7873378at2"/>
<protein>
    <submittedName>
        <fullName evidence="4">Integration host factor subunit alpha</fullName>
    </submittedName>
</protein>
<dbReference type="Gene3D" id="4.10.520.10">
    <property type="entry name" value="IHF-like DNA-binding proteins"/>
    <property type="match status" value="1"/>
</dbReference>
<feature type="compositionally biased region" description="Low complexity" evidence="3">
    <location>
        <begin position="1"/>
        <end position="27"/>
    </location>
</feature>
<dbReference type="STRING" id="696762.PFRI_39940"/>
<sequence length="141" mass="14923">MAKSTTSRTTTTSRSAPKTSSAATSSKTTKEEAAKSAVTSQPKPVVVTDSTRVVSDPALKKKELIDAVVERSGIKKKDAKPVIEAMLAILGQTLADGRELNLQPLGKVKINRAKDVQGGKVLVTKIRQSNRVPSPSQEAAE</sequence>
<gene>
    <name evidence="4" type="primary">ihfA_2</name>
    <name evidence="4" type="ORF">PFRI_39940</name>
</gene>
<proteinExistence type="inferred from homology"/>
<evidence type="ECO:0000313" key="4">
    <source>
        <dbReference type="EMBL" id="OJI91808.1"/>
    </source>
</evidence>
<evidence type="ECO:0000313" key="5">
    <source>
        <dbReference type="Proteomes" id="UP000184514"/>
    </source>
</evidence>
<evidence type="ECO:0000256" key="3">
    <source>
        <dbReference type="SAM" id="MobiDB-lite"/>
    </source>
</evidence>
<keyword evidence="5" id="KW-1185">Reference proteome</keyword>
<evidence type="ECO:0000256" key="2">
    <source>
        <dbReference type="ARBA" id="ARBA00023125"/>
    </source>
</evidence>
<keyword evidence="2" id="KW-0238">DNA-binding</keyword>
<accession>A0A1L9NR82</accession>
<dbReference type="RefSeq" id="WP_084649785.1">
    <property type="nucleotide sequence ID" value="NZ_MLCB01000216.1"/>
</dbReference>
<dbReference type="Pfam" id="PF00216">
    <property type="entry name" value="Bac_DNA_binding"/>
    <property type="match status" value="1"/>
</dbReference>
<dbReference type="GO" id="GO:0030527">
    <property type="term" value="F:structural constituent of chromatin"/>
    <property type="evidence" value="ECO:0007669"/>
    <property type="project" value="InterPro"/>
</dbReference>
<comment type="similarity">
    <text evidence="1">Belongs to the bacterial histone-like protein family.</text>
</comment>
<dbReference type="SUPFAM" id="SSF47729">
    <property type="entry name" value="IHF-like DNA-binding proteins"/>
    <property type="match status" value="1"/>
</dbReference>
<evidence type="ECO:0000256" key="1">
    <source>
        <dbReference type="ARBA" id="ARBA00010529"/>
    </source>
</evidence>
<dbReference type="InterPro" id="IPR010992">
    <property type="entry name" value="IHF-like_DNA-bd_dom_sf"/>
</dbReference>